<organism evidence="1 2">
    <name type="scientific">Dysosmobacter segnis</name>
    <dbReference type="NCBI Taxonomy" id="2763042"/>
    <lineage>
        <taxon>Bacteria</taxon>
        <taxon>Bacillati</taxon>
        <taxon>Bacillota</taxon>
        <taxon>Clostridia</taxon>
        <taxon>Eubacteriales</taxon>
        <taxon>Oscillospiraceae</taxon>
        <taxon>Dysosmobacter</taxon>
    </lineage>
</organism>
<dbReference type="RefSeq" id="WP_187013804.1">
    <property type="nucleotide sequence ID" value="NZ_JACOQI010000002.1"/>
</dbReference>
<keyword evidence="2" id="KW-1185">Reference proteome</keyword>
<name>A0A923MHQ4_9FIRM</name>
<comment type="caution">
    <text evidence="1">The sequence shown here is derived from an EMBL/GenBank/DDBJ whole genome shotgun (WGS) entry which is preliminary data.</text>
</comment>
<reference evidence="1" key="1">
    <citation type="submission" date="2020-08" db="EMBL/GenBank/DDBJ databases">
        <title>Genome public.</title>
        <authorList>
            <person name="Liu C."/>
            <person name="Sun Q."/>
        </authorList>
    </citation>
    <scope>NUCLEOTIDE SEQUENCE</scope>
    <source>
        <strain evidence="1">BX15</strain>
    </source>
</reference>
<sequence>MLRPGRYKSEHDGNVFQAYRYVMEVKETAKSYIFKLLEVENRYADDHIEIMFGGKKRIVLPKDKPCRHAMRVWSAHDFTIYPFQAGVPFYFEKEDVA</sequence>
<gene>
    <name evidence="1" type="ORF">H8Z83_03830</name>
</gene>
<dbReference type="Proteomes" id="UP000620327">
    <property type="component" value="Unassembled WGS sequence"/>
</dbReference>
<evidence type="ECO:0000313" key="1">
    <source>
        <dbReference type="EMBL" id="MBC5769454.1"/>
    </source>
</evidence>
<evidence type="ECO:0000313" key="2">
    <source>
        <dbReference type="Proteomes" id="UP000620327"/>
    </source>
</evidence>
<protein>
    <submittedName>
        <fullName evidence="1">Uncharacterized protein</fullName>
    </submittedName>
</protein>
<dbReference type="EMBL" id="JACOQI010000002">
    <property type="protein sequence ID" value="MBC5769454.1"/>
    <property type="molecule type" value="Genomic_DNA"/>
</dbReference>
<proteinExistence type="predicted"/>
<dbReference type="AlphaFoldDB" id="A0A923MHQ4"/>
<accession>A0A923MHQ4</accession>